<proteinExistence type="predicted"/>
<organism evidence="2 3">
    <name type="scientific">Streptomyces globisporus</name>
    <dbReference type="NCBI Taxonomy" id="1908"/>
    <lineage>
        <taxon>Bacteria</taxon>
        <taxon>Bacillati</taxon>
        <taxon>Actinomycetota</taxon>
        <taxon>Actinomycetes</taxon>
        <taxon>Kitasatosporales</taxon>
        <taxon>Streptomycetaceae</taxon>
        <taxon>Streptomyces</taxon>
    </lineage>
</organism>
<keyword evidence="3" id="KW-1185">Reference proteome</keyword>
<dbReference type="Proteomes" id="UP001154015">
    <property type="component" value="Unassembled WGS sequence"/>
</dbReference>
<evidence type="ECO:0000259" key="1">
    <source>
        <dbReference type="Pfam" id="PF08386"/>
    </source>
</evidence>
<dbReference type="InterPro" id="IPR013595">
    <property type="entry name" value="Pept_S33_TAP-like_C"/>
</dbReference>
<name>A0ABN8V242_STRGL</name>
<dbReference type="Pfam" id="PF08386">
    <property type="entry name" value="Abhydrolase_4"/>
    <property type="match status" value="1"/>
</dbReference>
<protein>
    <recommendedName>
        <fullName evidence="1">Peptidase S33 tripeptidyl aminopeptidase-like C-terminal domain-containing protein</fullName>
    </recommendedName>
</protein>
<sequence>MIQNQRDPGTPLVGARALRGALGERARMVTDGQGGHGAHPLGASTCANNAVRAFLVH</sequence>
<gene>
    <name evidence="2" type="ORF">SGL43_03555</name>
</gene>
<evidence type="ECO:0000313" key="2">
    <source>
        <dbReference type="EMBL" id="CAH9416530.1"/>
    </source>
</evidence>
<comment type="caution">
    <text evidence="2">The sequence shown here is derived from an EMBL/GenBank/DDBJ whole genome shotgun (WGS) entry which is preliminary data.</text>
</comment>
<evidence type="ECO:0000313" key="3">
    <source>
        <dbReference type="Proteomes" id="UP001154015"/>
    </source>
</evidence>
<reference evidence="2" key="1">
    <citation type="submission" date="2022-03" db="EMBL/GenBank/DDBJ databases">
        <authorList>
            <person name="Leyn A S."/>
        </authorList>
    </citation>
    <scope>NUCLEOTIDE SEQUENCE</scope>
    <source>
        <strain evidence="2">Streptomyces globisporus 4-3</strain>
    </source>
</reference>
<feature type="domain" description="Peptidase S33 tripeptidyl aminopeptidase-like C-terminal" evidence="1">
    <location>
        <begin position="1"/>
        <end position="56"/>
    </location>
</feature>
<dbReference type="EMBL" id="CAKXYP010000009">
    <property type="protein sequence ID" value="CAH9416530.1"/>
    <property type="molecule type" value="Genomic_DNA"/>
</dbReference>
<accession>A0ABN8V242</accession>